<evidence type="ECO:0000259" key="2">
    <source>
        <dbReference type="Pfam" id="PF05229"/>
    </source>
</evidence>
<keyword evidence="4" id="KW-1185">Reference proteome</keyword>
<sequence>MIRPITGAIILGTALMLVNTELQANCSTSSANVSFGALSSFALATNTETVTAETGFKCSSGVLSLLGENKITSTISTSSNSLGTTPRLYNTATNTYLPYSICRDSGCGSSYGTGDTVSWSKSSVVGILNLFTGSDGSLPLYLRITPGLALPAGTYTDTIVLTWNWKICSAGVGSVCIYNTGQATSVVTVTLNVLNDCFIDKAPDVSFGSAAIVSAFPEVNQSIDVRCTLNSTYQLGFDNGNNFSEGWRRMVNGPNTIQYNIYKETGTAVWTTSNTTTSTGSGATQSIPYRVAVNPIQPNVPAGTYIDSVRVILTY</sequence>
<keyword evidence="1" id="KW-0732">Signal</keyword>
<dbReference type="PANTHER" id="PTHR37089">
    <property type="entry name" value="PROTEIN U-RELATED"/>
    <property type="match status" value="1"/>
</dbReference>
<dbReference type="Pfam" id="PF05229">
    <property type="entry name" value="SCPU"/>
    <property type="match status" value="2"/>
</dbReference>
<evidence type="ECO:0000313" key="3">
    <source>
        <dbReference type="EMBL" id="WXL27868.1"/>
    </source>
</evidence>
<feature type="chain" id="PRO_5045663871" evidence="1">
    <location>
        <begin position="25"/>
        <end position="315"/>
    </location>
</feature>
<dbReference type="InterPro" id="IPR007893">
    <property type="entry name" value="Spore_coat_U/FanG"/>
</dbReference>
<dbReference type="Proteomes" id="UP001476583">
    <property type="component" value="Chromosome"/>
</dbReference>
<evidence type="ECO:0000313" key="4">
    <source>
        <dbReference type="Proteomes" id="UP001476583"/>
    </source>
</evidence>
<dbReference type="SMART" id="SM00972">
    <property type="entry name" value="SCPU"/>
    <property type="match status" value="2"/>
</dbReference>
<protein>
    <submittedName>
        <fullName evidence="3">Spore coat U domain-containing protein</fullName>
    </submittedName>
</protein>
<organism evidence="3 4">
    <name type="scientific">Ectopseudomonas mendocina</name>
    <name type="common">Pseudomonas mendocina</name>
    <dbReference type="NCBI Taxonomy" id="300"/>
    <lineage>
        <taxon>Bacteria</taxon>
        <taxon>Pseudomonadati</taxon>
        <taxon>Pseudomonadota</taxon>
        <taxon>Gammaproteobacteria</taxon>
        <taxon>Pseudomonadales</taxon>
        <taxon>Pseudomonadaceae</taxon>
        <taxon>Ectopseudomonas</taxon>
    </lineage>
</organism>
<evidence type="ECO:0000256" key="1">
    <source>
        <dbReference type="SAM" id="SignalP"/>
    </source>
</evidence>
<feature type="signal peptide" evidence="1">
    <location>
        <begin position="1"/>
        <end position="24"/>
    </location>
</feature>
<dbReference type="InterPro" id="IPR053167">
    <property type="entry name" value="Spore_coat_component"/>
</dbReference>
<name>A0ABZ2RLH6_ECTME</name>
<accession>A0ABZ2RLH6</accession>
<proteinExistence type="predicted"/>
<gene>
    <name evidence="3" type="ORF">WG219_10605</name>
</gene>
<feature type="domain" description="Spore coat protein U/FanG" evidence="2">
    <location>
        <begin position="13"/>
        <end position="162"/>
    </location>
</feature>
<dbReference type="PANTHER" id="PTHR37089:SF1">
    <property type="entry name" value="MEMBRANE PROTEIN"/>
    <property type="match status" value="1"/>
</dbReference>
<reference evidence="3 4" key="1">
    <citation type="submission" date="2024-03" db="EMBL/GenBank/DDBJ databases">
        <title>Complete genome of BD2.</title>
        <authorList>
            <person name="Cao G."/>
        </authorList>
    </citation>
    <scope>NUCLEOTIDE SEQUENCE [LARGE SCALE GENOMIC DNA]</scope>
    <source>
        <strain evidence="3 4">BD2</strain>
    </source>
</reference>
<dbReference type="EMBL" id="CP148074">
    <property type="protein sequence ID" value="WXL27868.1"/>
    <property type="molecule type" value="Genomic_DNA"/>
</dbReference>
<feature type="domain" description="Spore coat protein U/FanG" evidence="2">
    <location>
        <begin position="184"/>
        <end position="311"/>
    </location>
</feature>